<protein>
    <submittedName>
        <fullName evidence="1">Uncharacterized protein</fullName>
    </submittedName>
</protein>
<reference evidence="1 2" key="1">
    <citation type="journal article" date="2013" name="Genome Announc.">
        <title>Draft Genome Sequence of Arcticibacter svalbardensis Strain MN12-7T, a Member of the Family Sphingobacteriaceae Isolated from an Arctic Soil Sample.</title>
        <authorList>
            <person name="Shivaji S."/>
            <person name="Ara S."/>
            <person name="Prasad S."/>
            <person name="Manasa B.P."/>
            <person name="Begum Z."/>
            <person name="Singh A."/>
            <person name="Kumar Pinnaka A."/>
        </authorList>
    </citation>
    <scope>NUCLEOTIDE SEQUENCE [LARGE SCALE GENOMIC DNA]</scope>
    <source>
        <strain evidence="1 2">MN12-7</strain>
    </source>
</reference>
<sequence>MSLGSTNANQLYKISGVTFFKLVNNCTVSSFNQMELF</sequence>
<accession>R9GUK2</accession>
<comment type="caution">
    <text evidence="1">The sequence shown here is derived from an EMBL/GenBank/DDBJ whole genome shotgun (WGS) entry which is preliminary data.</text>
</comment>
<gene>
    <name evidence="1" type="ORF">ADIARSV_1412</name>
</gene>
<dbReference type="Proteomes" id="UP000014174">
    <property type="component" value="Unassembled WGS sequence"/>
</dbReference>
<dbReference type="EMBL" id="AQPN01000051">
    <property type="protein sequence ID" value="EOR95411.1"/>
    <property type="molecule type" value="Genomic_DNA"/>
</dbReference>
<name>R9GUK2_9SPHI</name>
<evidence type="ECO:0000313" key="2">
    <source>
        <dbReference type="Proteomes" id="UP000014174"/>
    </source>
</evidence>
<dbReference type="AlphaFoldDB" id="R9GUK2"/>
<evidence type="ECO:0000313" key="1">
    <source>
        <dbReference type="EMBL" id="EOR95411.1"/>
    </source>
</evidence>
<proteinExistence type="predicted"/>
<organism evidence="1 2">
    <name type="scientific">Arcticibacter svalbardensis MN12-7</name>
    <dbReference type="NCBI Taxonomy" id="1150600"/>
    <lineage>
        <taxon>Bacteria</taxon>
        <taxon>Pseudomonadati</taxon>
        <taxon>Bacteroidota</taxon>
        <taxon>Sphingobacteriia</taxon>
        <taxon>Sphingobacteriales</taxon>
        <taxon>Sphingobacteriaceae</taxon>
        <taxon>Arcticibacter</taxon>
    </lineage>
</organism>
<keyword evidence="2" id="KW-1185">Reference proteome</keyword>